<feature type="compositionally biased region" description="Basic and acidic residues" evidence="1">
    <location>
        <begin position="113"/>
        <end position="123"/>
    </location>
</feature>
<feature type="compositionally biased region" description="Basic and acidic residues" evidence="1">
    <location>
        <begin position="45"/>
        <end position="64"/>
    </location>
</feature>
<reference evidence="2" key="2">
    <citation type="submission" date="2020-11" db="EMBL/GenBank/DDBJ databases">
        <authorList>
            <person name="McCartney M.A."/>
            <person name="Auch B."/>
            <person name="Kono T."/>
            <person name="Mallez S."/>
            <person name="Becker A."/>
            <person name="Gohl D.M."/>
            <person name="Silverstein K.A.T."/>
            <person name="Koren S."/>
            <person name="Bechman K.B."/>
            <person name="Herman A."/>
            <person name="Abrahante J.E."/>
            <person name="Garbe J."/>
        </authorList>
    </citation>
    <scope>NUCLEOTIDE SEQUENCE</scope>
    <source>
        <strain evidence="2">Duluth1</strain>
        <tissue evidence="2">Whole animal</tissue>
    </source>
</reference>
<keyword evidence="3" id="KW-1185">Reference proteome</keyword>
<dbReference type="AlphaFoldDB" id="A0A9D4CKZ3"/>
<protein>
    <submittedName>
        <fullName evidence="2">Uncharacterized protein</fullName>
    </submittedName>
</protein>
<sequence length="123" mass="14408">MMTDAINRGAKIYANQSADVETEVGETEENSEDDESVDEEEEENETKYADDEHENEHNEKRETAFETDNNGGMEFVYAEDEENIHDESGREKLSEHQFTDEEHISGDEENEIEEKRRNEFIRL</sequence>
<reference evidence="2" key="1">
    <citation type="journal article" date="2019" name="bioRxiv">
        <title>The Genome of the Zebra Mussel, Dreissena polymorpha: A Resource for Invasive Species Research.</title>
        <authorList>
            <person name="McCartney M.A."/>
            <person name="Auch B."/>
            <person name="Kono T."/>
            <person name="Mallez S."/>
            <person name="Zhang Y."/>
            <person name="Obille A."/>
            <person name="Becker A."/>
            <person name="Abrahante J.E."/>
            <person name="Garbe J."/>
            <person name="Badalamenti J.P."/>
            <person name="Herman A."/>
            <person name="Mangelson H."/>
            <person name="Liachko I."/>
            <person name="Sullivan S."/>
            <person name="Sone E.D."/>
            <person name="Koren S."/>
            <person name="Silverstein K.A.T."/>
            <person name="Beckman K.B."/>
            <person name="Gohl D.M."/>
        </authorList>
    </citation>
    <scope>NUCLEOTIDE SEQUENCE</scope>
    <source>
        <strain evidence="2">Duluth1</strain>
        <tissue evidence="2">Whole animal</tissue>
    </source>
</reference>
<name>A0A9D4CKZ3_DREPO</name>
<dbReference type="Proteomes" id="UP000828390">
    <property type="component" value="Unassembled WGS sequence"/>
</dbReference>
<proteinExistence type="predicted"/>
<evidence type="ECO:0000256" key="1">
    <source>
        <dbReference type="SAM" id="MobiDB-lite"/>
    </source>
</evidence>
<feature type="compositionally biased region" description="Basic and acidic residues" evidence="1">
    <location>
        <begin position="85"/>
        <end position="106"/>
    </location>
</feature>
<evidence type="ECO:0000313" key="3">
    <source>
        <dbReference type="Proteomes" id="UP000828390"/>
    </source>
</evidence>
<feature type="region of interest" description="Disordered" evidence="1">
    <location>
        <begin position="1"/>
        <end position="123"/>
    </location>
</feature>
<evidence type="ECO:0000313" key="2">
    <source>
        <dbReference type="EMBL" id="KAH3727294.1"/>
    </source>
</evidence>
<organism evidence="2 3">
    <name type="scientific">Dreissena polymorpha</name>
    <name type="common">Zebra mussel</name>
    <name type="synonym">Mytilus polymorpha</name>
    <dbReference type="NCBI Taxonomy" id="45954"/>
    <lineage>
        <taxon>Eukaryota</taxon>
        <taxon>Metazoa</taxon>
        <taxon>Spiralia</taxon>
        <taxon>Lophotrochozoa</taxon>
        <taxon>Mollusca</taxon>
        <taxon>Bivalvia</taxon>
        <taxon>Autobranchia</taxon>
        <taxon>Heteroconchia</taxon>
        <taxon>Euheterodonta</taxon>
        <taxon>Imparidentia</taxon>
        <taxon>Neoheterodontei</taxon>
        <taxon>Myida</taxon>
        <taxon>Dreissenoidea</taxon>
        <taxon>Dreissenidae</taxon>
        <taxon>Dreissena</taxon>
    </lineage>
</organism>
<gene>
    <name evidence="2" type="ORF">DPMN_053224</name>
</gene>
<accession>A0A9D4CKZ3</accession>
<dbReference type="EMBL" id="JAIWYP010000012">
    <property type="protein sequence ID" value="KAH3727294.1"/>
    <property type="molecule type" value="Genomic_DNA"/>
</dbReference>
<feature type="compositionally biased region" description="Acidic residues" evidence="1">
    <location>
        <begin position="20"/>
        <end position="44"/>
    </location>
</feature>
<comment type="caution">
    <text evidence="2">The sequence shown here is derived from an EMBL/GenBank/DDBJ whole genome shotgun (WGS) entry which is preliminary data.</text>
</comment>